<accession>R4M1T8</accession>
<evidence type="ECO:0000313" key="1">
    <source>
        <dbReference type="EMBL" id="AGL25609.1"/>
    </source>
</evidence>
<dbReference type="EMBL" id="CP005386">
    <property type="protein sequence ID" value="AGL25609.1"/>
    <property type="molecule type" value="Genomic_DNA"/>
</dbReference>
<dbReference type="KEGG" id="mtuc:J113_01060"/>
<dbReference type="HOGENOM" id="CLU_3421077_0_0_11"/>
<dbReference type="Proteomes" id="UP000013548">
    <property type="component" value="Chromosome"/>
</dbReference>
<organism evidence="1 2">
    <name type="scientific">Mycobacterium tuberculosis CAS/NITR204</name>
    <dbReference type="NCBI Taxonomy" id="1310114"/>
    <lineage>
        <taxon>Bacteria</taxon>
        <taxon>Bacillati</taxon>
        <taxon>Actinomycetota</taxon>
        <taxon>Actinomycetes</taxon>
        <taxon>Mycobacteriales</taxon>
        <taxon>Mycobacteriaceae</taxon>
        <taxon>Mycobacterium</taxon>
        <taxon>Mycobacterium tuberculosis complex</taxon>
    </lineage>
</organism>
<dbReference type="AlphaFoldDB" id="R4M1T8"/>
<name>R4M1T8_MYCTX</name>
<gene>
    <name evidence="1" type="ORF">J113_01060</name>
</gene>
<reference evidence="1 2" key="1">
    <citation type="journal article" date="2013" name="Genome Announc.">
        <title>Whole-Genome Sequences of Four Clinical Isolates of Mycobacterium tuberculosis from Tamil Nadu, South India.</title>
        <authorList>
            <person name="Narayanan S."/>
            <person name="Deshpande U."/>
        </authorList>
    </citation>
    <scope>NUCLEOTIDE SEQUENCE [LARGE SCALE GENOMIC DNA]</scope>
    <source>
        <strain evidence="1 2">CAS/NITR204</strain>
    </source>
</reference>
<dbReference type="BioCyc" id="MTUB1310114:G13A2-155-MONOMER"/>
<sequence length="24" mass="2428">MSEAQAALQSLDDGGVLGKVVLEP</sequence>
<evidence type="ECO:0000313" key="2">
    <source>
        <dbReference type="Proteomes" id="UP000013548"/>
    </source>
</evidence>
<protein>
    <submittedName>
        <fullName evidence="1">Quinone oxidoreductase</fullName>
    </submittedName>
</protein>
<proteinExistence type="predicted"/>